<proteinExistence type="predicted"/>
<name>A0A8D9EMJ6_9HEMI</name>
<keyword evidence="1" id="KW-0472">Membrane</keyword>
<evidence type="ECO:0000313" key="2">
    <source>
        <dbReference type="EMBL" id="CAG6759146.1"/>
    </source>
</evidence>
<sequence>MIFFLAKFTTLENNKYGAKSREILLEILIFFFFFQAIRSWIFTIFLFACVIHPKAHFPPGHICRSKMFVLGRGHLGAKRIGRYKNVSFLLLWPLPKFSLKLKTYNGS</sequence>
<feature type="transmembrane region" description="Helical" evidence="1">
    <location>
        <begin position="23"/>
        <end position="48"/>
    </location>
</feature>
<dbReference type="EMBL" id="HBUF01551697">
    <property type="protein sequence ID" value="CAG6759145.1"/>
    <property type="molecule type" value="Transcribed_RNA"/>
</dbReference>
<reference evidence="2" key="1">
    <citation type="submission" date="2021-05" db="EMBL/GenBank/DDBJ databases">
        <authorList>
            <person name="Alioto T."/>
            <person name="Alioto T."/>
            <person name="Gomez Garrido J."/>
        </authorList>
    </citation>
    <scope>NUCLEOTIDE SEQUENCE</scope>
</reference>
<protein>
    <submittedName>
        <fullName evidence="2">Uncharacterized protein</fullName>
    </submittedName>
</protein>
<accession>A0A8D9EMJ6</accession>
<keyword evidence="1" id="KW-0812">Transmembrane</keyword>
<keyword evidence="1" id="KW-1133">Transmembrane helix</keyword>
<dbReference type="EMBL" id="HBUF01551698">
    <property type="protein sequence ID" value="CAG6759146.1"/>
    <property type="molecule type" value="Transcribed_RNA"/>
</dbReference>
<organism evidence="2">
    <name type="scientific">Cacopsylla melanoneura</name>
    <dbReference type="NCBI Taxonomy" id="428564"/>
    <lineage>
        <taxon>Eukaryota</taxon>
        <taxon>Metazoa</taxon>
        <taxon>Ecdysozoa</taxon>
        <taxon>Arthropoda</taxon>
        <taxon>Hexapoda</taxon>
        <taxon>Insecta</taxon>
        <taxon>Pterygota</taxon>
        <taxon>Neoptera</taxon>
        <taxon>Paraneoptera</taxon>
        <taxon>Hemiptera</taxon>
        <taxon>Sternorrhyncha</taxon>
        <taxon>Psylloidea</taxon>
        <taxon>Psyllidae</taxon>
        <taxon>Psyllinae</taxon>
        <taxon>Cacopsylla</taxon>
    </lineage>
</organism>
<dbReference type="AlphaFoldDB" id="A0A8D9EMJ6"/>
<evidence type="ECO:0000256" key="1">
    <source>
        <dbReference type="SAM" id="Phobius"/>
    </source>
</evidence>